<evidence type="ECO:0000259" key="2">
    <source>
        <dbReference type="Pfam" id="PF06439"/>
    </source>
</evidence>
<evidence type="ECO:0000313" key="3">
    <source>
        <dbReference type="EMBL" id="GHB92389.1"/>
    </source>
</evidence>
<dbReference type="EMBL" id="BMXG01000002">
    <property type="protein sequence ID" value="GHB92389.1"/>
    <property type="molecule type" value="Genomic_DNA"/>
</dbReference>
<feature type="domain" description="3-keto-alpha-glucoside-1,2-lyase/3-keto-2-hydroxy-glucal hydratase" evidence="2">
    <location>
        <begin position="48"/>
        <end position="213"/>
    </location>
</feature>
<proteinExistence type="predicted"/>
<comment type="caution">
    <text evidence="3">The sequence shown here is derived from an EMBL/GenBank/DDBJ whole genome shotgun (WGS) entry which is preliminary data.</text>
</comment>
<feature type="chain" id="PRO_5035188478" description="3-keto-alpha-glucoside-1,2-lyase/3-keto-2-hydroxy-glucal hydratase domain-containing protein" evidence="1">
    <location>
        <begin position="23"/>
        <end position="215"/>
    </location>
</feature>
<gene>
    <name evidence="3" type="ORF">GCM10007047_04360</name>
</gene>
<dbReference type="Pfam" id="PF06439">
    <property type="entry name" value="3keto-disac_hyd"/>
    <property type="match status" value="1"/>
</dbReference>
<sequence length="215" mass="23248">MNNFFCISSLVLLVSISSPLTAASTTLPHHPVHTHAFYDGETPLKAADAWTLEEGELSCDGEPRGYLVLAENESDYTLTFEWKWESEKGGNGGILIHALPATSGFRTWPSCIEIQLQSGMAGDIYAIGQLPGFVGEGPMFVAPGVAVVRLDRKADGEKPIGEWNTMEIIASGDELTVKVNGQLVNHITKVNPQQGAIALQSDGSPIRFRNIELVK</sequence>
<name>A0A8J3D9Q5_9BACT</name>
<evidence type="ECO:0000313" key="4">
    <source>
        <dbReference type="Proteomes" id="UP000642829"/>
    </source>
</evidence>
<accession>A0A8J3D9Q5</accession>
<evidence type="ECO:0000256" key="1">
    <source>
        <dbReference type="SAM" id="SignalP"/>
    </source>
</evidence>
<dbReference type="GO" id="GO:0016787">
    <property type="term" value="F:hydrolase activity"/>
    <property type="evidence" value="ECO:0007669"/>
    <property type="project" value="InterPro"/>
</dbReference>
<keyword evidence="1" id="KW-0732">Signal</keyword>
<reference evidence="3" key="2">
    <citation type="submission" date="2020-09" db="EMBL/GenBank/DDBJ databases">
        <authorList>
            <person name="Sun Q."/>
            <person name="Kim S."/>
        </authorList>
    </citation>
    <scope>NUCLEOTIDE SEQUENCE</scope>
    <source>
        <strain evidence="3">KCTC 12870</strain>
    </source>
</reference>
<protein>
    <recommendedName>
        <fullName evidence="2">3-keto-alpha-glucoside-1,2-lyase/3-keto-2-hydroxy-glucal hydratase domain-containing protein</fullName>
    </recommendedName>
</protein>
<dbReference type="AlphaFoldDB" id="A0A8J3D9Q5"/>
<feature type="signal peptide" evidence="1">
    <location>
        <begin position="1"/>
        <end position="22"/>
    </location>
</feature>
<organism evidence="3 4">
    <name type="scientific">Cerasicoccus arenae</name>
    <dbReference type="NCBI Taxonomy" id="424488"/>
    <lineage>
        <taxon>Bacteria</taxon>
        <taxon>Pseudomonadati</taxon>
        <taxon>Verrucomicrobiota</taxon>
        <taxon>Opitutia</taxon>
        <taxon>Puniceicoccales</taxon>
        <taxon>Cerasicoccaceae</taxon>
        <taxon>Cerasicoccus</taxon>
    </lineage>
</organism>
<dbReference type="Proteomes" id="UP000642829">
    <property type="component" value="Unassembled WGS sequence"/>
</dbReference>
<dbReference type="Gene3D" id="2.60.120.560">
    <property type="entry name" value="Exo-inulinase, domain 1"/>
    <property type="match status" value="1"/>
</dbReference>
<keyword evidence="4" id="KW-1185">Reference proteome</keyword>
<reference evidence="3" key="1">
    <citation type="journal article" date="2014" name="Int. J. Syst. Evol. Microbiol.">
        <title>Complete genome sequence of Corynebacterium casei LMG S-19264T (=DSM 44701T), isolated from a smear-ripened cheese.</title>
        <authorList>
            <consortium name="US DOE Joint Genome Institute (JGI-PGF)"/>
            <person name="Walter F."/>
            <person name="Albersmeier A."/>
            <person name="Kalinowski J."/>
            <person name="Ruckert C."/>
        </authorList>
    </citation>
    <scope>NUCLEOTIDE SEQUENCE</scope>
    <source>
        <strain evidence="3">KCTC 12870</strain>
    </source>
</reference>
<dbReference type="InterPro" id="IPR010496">
    <property type="entry name" value="AL/BT2_dom"/>
</dbReference>
<dbReference type="RefSeq" id="WP_378080057.1">
    <property type="nucleotide sequence ID" value="NZ_JBHLZG010000009.1"/>
</dbReference>